<dbReference type="NCBIfam" id="TIGR00401">
    <property type="entry name" value="msrA"/>
    <property type="match status" value="1"/>
</dbReference>
<evidence type="ECO:0000256" key="1">
    <source>
        <dbReference type="ARBA" id="ARBA00023002"/>
    </source>
</evidence>
<dbReference type="EMBL" id="CP054836">
    <property type="protein sequence ID" value="QKV20716.1"/>
    <property type="molecule type" value="Genomic_DNA"/>
</dbReference>
<feature type="domain" description="Peptide methionine sulphoxide reductase MsrA" evidence="6">
    <location>
        <begin position="25"/>
        <end position="167"/>
    </location>
</feature>
<dbReference type="EC" id="1.8.4.11" evidence="4"/>
<evidence type="ECO:0000256" key="5">
    <source>
        <dbReference type="SAM" id="SignalP"/>
    </source>
</evidence>
<evidence type="ECO:0000313" key="7">
    <source>
        <dbReference type="EMBL" id="QKV20716.1"/>
    </source>
</evidence>
<dbReference type="AlphaFoldDB" id="A0A6N1VID1"/>
<dbReference type="InterPro" id="IPR036509">
    <property type="entry name" value="Met_Sox_Rdtase_MsrA_sf"/>
</dbReference>
<feature type="signal peptide" evidence="5">
    <location>
        <begin position="1"/>
        <end position="20"/>
    </location>
</feature>
<evidence type="ECO:0000259" key="6">
    <source>
        <dbReference type="Pfam" id="PF01625"/>
    </source>
</evidence>
<evidence type="ECO:0000256" key="4">
    <source>
        <dbReference type="HAMAP-Rule" id="MF_01401"/>
    </source>
</evidence>
<dbReference type="Gene3D" id="3.30.1060.10">
    <property type="entry name" value="Peptide methionine sulphoxide reductase MsrA"/>
    <property type="match status" value="1"/>
</dbReference>
<organism evidence="7 8">
    <name type="scientific">Oricola thermophila</name>
    <dbReference type="NCBI Taxonomy" id="2742145"/>
    <lineage>
        <taxon>Bacteria</taxon>
        <taxon>Pseudomonadati</taxon>
        <taxon>Pseudomonadota</taxon>
        <taxon>Alphaproteobacteria</taxon>
        <taxon>Hyphomicrobiales</taxon>
        <taxon>Ahrensiaceae</taxon>
        <taxon>Oricola</taxon>
    </lineage>
</organism>
<keyword evidence="1 4" id="KW-0560">Oxidoreductase</keyword>
<accession>A0A6N1VID1</accession>
<dbReference type="GO" id="GO:0008113">
    <property type="term" value="F:peptide-methionine (S)-S-oxide reductase activity"/>
    <property type="evidence" value="ECO:0007669"/>
    <property type="project" value="UniProtKB-UniRule"/>
</dbReference>
<feature type="active site" evidence="4">
    <location>
        <position position="31"/>
    </location>
</feature>
<dbReference type="Proteomes" id="UP000509367">
    <property type="component" value="Chromosome"/>
</dbReference>
<comment type="similarity">
    <text evidence="4">Belongs to the MsrA Met sulfoxide reductase family.</text>
</comment>
<evidence type="ECO:0000256" key="3">
    <source>
        <dbReference type="ARBA" id="ARBA00048782"/>
    </source>
</evidence>
<name>A0A6N1VID1_9HYPH</name>
<keyword evidence="8" id="KW-1185">Reference proteome</keyword>
<sequence>MKTAMLTLALAASALGAAKAETRSLVVAGGCFWCVESDFDHMEGVVATTSGYAGGEMRNPTYRNHGKHREVVKVDYDDTKTDYRTLVGNFLRTIDVTDAGGQFCDRGHSYTTAIHAADEEEARIARELLAEAEKQLGQEVVTPVEGKVVFWEAEDYHQDYYLSQEKQLTRFGLVTRAEAYKGYREGCGRDQRVRELWGDQAFRGVVKEGM</sequence>
<dbReference type="PANTHER" id="PTHR43774:SF1">
    <property type="entry name" value="PEPTIDE METHIONINE SULFOXIDE REDUCTASE MSRA 2"/>
    <property type="match status" value="1"/>
</dbReference>
<reference evidence="7 8" key="1">
    <citation type="submission" date="2020-06" db="EMBL/GenBank/DDBJ databases">
        <title>Oricola thermophila sp. nov. isolated from a tidal sediments.</title>
        <authorList>
            <person name="Kwon K.K."/>
            <person name="Yang S.-H."/>
            <person name="Park M.-J."/>
        </authorList>
    </citation>
    <scope>NUCLEOTIDE SEQUENCE [LARGE SCALE GENOMIC DNA]</scope>
    <source>
        <strain evidence="7 8">MEBiC13590</strain>
    </source>
</reference>
<evidence type="ECO:0000313" key="8">
    <source>
        <dbReference type="Proteomes" id="UP000509367"/>
    </source>
</evidence>
<protein>
    <recommendedName>
        <fullName evidence="4">Peptide methionine sulfoxide reductase MsrA</fullName>
        <shortName evidence="4">Protein-methionine-S-oxide reductase</shortName>
        <ecNumber evidence="4">1.8.4.11</ecNumber>
    </recommendedName>
    <alternativeName>
        <fullName evidence="4">Peptide-methionine (S)-S-oxide reductase</fullName>
        <shortName evidence="4">Peptide Met(O) reductase</shortName>
    </alternativeName>
</protein>
<gene>
    <name evidence="4 7" type="primary">msrA</name>
    <name evidence="7" type="ORF">HTY61_16715</name>
</gene>
<keyword evidence="5" id="KW-0732">Signal</keyword>
<dbReference type="SUPFAM" id="SSF55068">
    <property type="entry name" value="Peptide methionine sulfoxide reductase"/>
    <property type="match status" value="1"/>
</dbReference>
<comment type="catalytic activity">
    <reaction evidence="3 4">
        <text>[thioredoxin]-disulfide + L-methionine + H2O = L-methionine (S)-S-oxide + [thioredoxin]-dithiol</text>
        <dbReference type="Rhea" id="RHEA:19993"/>
        <dbReference type="Rhea" id="RHEA-COMP:10698"/>
        <dbReference type="Rhea" id="RHEA-COMP:10700"/>
        <dbReference type="ChEBI" id="CHEBI:15377"/>
        <dbReference type="ChEBI" id="CHEBI:29950"/>
        <dbReference type="ChEBI" id="CHEBI:50058"/>
        <dbReference type="ChEBI" id="CHEBI:57844"/>
        <dbReference type="ChEBI" id="CHEBI:58772"/>
        <dbReference type="EC" id="1.8.4.11"/>
    </reaction>
</comment>
<dbReference type="KEGG" id="orm:HTY61_16715"/>
<feature type="chain" id="PRO_5026937850" description="Peptide methionine sulfoxide reductase MsrA" evidence="5">
    <location>
        <begin position="21"/>
        <end position="210"/>
    </location>
</feature>
<dbReference type="HAMAP" id="MF_01401">
    <property type="entry name" value="MsrA"/>
    <property type="match status" value="1"/>
</dbReference>
<dbReference type="PANTHER" id="PTHR43774">
    <property type="entry name" value="PEPTIDE METHIONINE SULFOXIDE REDUCTASE"/>
    <property type="match status" value="1"/>
</dbReference>
<dbReference type="InterPro" id="IPR002569">
    <property type="entry name" value="Met_Sox_Rdtase_MsrA_dom"/>
</dbReference>
<dbReference type="Pfam" id="PF01625">
    <property type="entry name" value="PMSR"/>
    <property type="match status" value="1"/>
</dbReference>
<evidence type="ECO:0000256" key="2">
    <source>
        <dbReference type="ARBA" id="ARBA00047806"/>
    </source>
</evidence>
<comment type="function">
    <text evidence="4">Has an important function as a repair enzyme for proteins that have been inactivated by oxidation. Catalyzes the reversible oxidation-reduction of methionine sulfoxide in proteins to methionine.</text>
</comment>
<comment type="catalytic activity">
    <reaction evidence="2 4">
        <text>L-methionyl-[protein] + [thioredoxin]-disulfide + H2O = L-methionyl-(S)-S-oxide-[protein] + [thioredoxin]-dithiol</text>
        <dbReference type="Rhea" id="RHEA:14217"/>
        <dbReference type="Rhea" id="RHEA-COMP:10698"/>
        <dbReference type="Rhea" id="RHEA-COMP:10700"/>
        <dbReference type="Rhea" id="RHEA-COMP:12313"/>
        <dbReference type="Rhea" id="RHEA-COMP:12315"/>
        <dbReference type="ChEBI" id="CHEBI:15377"/>
        <dbReference type="ChEBI" id="CHEBI:16044"/>
        <dbReference type="ChEBI" id="CHEBI:29950"/>
        <dbReference type="ChEBI" id="CHEBI:44120"/>
        <dbReference type="ChEBI" id="CHEBI:50058"/>
        <dbReference type="EC" id="1.8.4.11"/>
    </reaction>
</comment>
<proteinExistence type="inferred from homology"/>